<organism evidence="2">
    <name type="scientific">Anisakis simplex</name>
    <name type="common">Herring worm</name>
    <dbReference type="NCBI Taxonomy" id="6269"/>
    <lineage>
        <taxon>Eukaryota</taxon>
        <taxon>Metazoa</taxon>
        <taxon>Ecdysozoa</taxon>
        <taxon>Nematoda</taxon>
        <taxon>Chromadorea</taxon>
        <taxon>Rhabditida</taxon>
        <taxon>Spirurina</taxon>
        <taxon>Ascaridomorpha</taxon>
        <taxon>Ascaridoidea</taxon>
        <taxon>Anisakidae</taxon>
        <taxon>Anisakis</taxon>
        <taxon>Anisakis simplex complex</taxon>
    </lineage>
</organism>
<accession>A0A0M3JL51</accession>
<dbReference type="Pfam" id="PF18876">
    <property type="entry name" value="AFF4_CHD"/>
    <property type="match status" value="1"/>
</dbReference>
<name>A0A0M3JL51_ANISI</name>
<dbReference type="GO" id="GO:0005634">
    <property type="term" value="C:nucleus"/>
    <property type="evidence" value="ECO:0007669"/>
    <property type="project" value="InterPro"/>
</dbReference>
<evidence type="ECO:0000313" key="2">
    <source>
        <dbReference type="WBParaSite" id="ASIM_0000837801-mRNA-1"/>
    </source>
</evidence>
<evidence type="ECO:0000259" key="1">
    <source>
        <dbReference type="Pfam" id="PF18876"/>
    </source>
</evidence>
<dbReference type="WBParaSite" id="ASIM_0000837801-mRNA-1">
    <property type="protein sequence ID" value="ASIM_0000837801-mRNA-1"/>
    <property type="gene ID" value="ASIM_0000837801"/>
</dbReference>
<proteinExistence type="predicted"/>
<reference evidence="2" key="1">
    <citation type="submission" date="2017-02" db="UniProtKB">
        <authorList>
            <consortium name="WormBaseParasite"/>
        </authorList>
    </citation>
    <scope>IDENTIFICATION</scope>
</reference>
<sequence>LEKNEDGSYKTSNFYQNEMARPLKHKADGESEDQVSKVLLYIESVVYFIYAVAVQLPNRPDGRQQQRYSYGMLRDTAELLK</sequence>
<dbReference type="InterPro" id="IPR043640">
    <property type="entry name" value="AF4/FMR2_CHD"/>
</dbReference>
<dbReference type="AlphaFoldDB" id="A0A0M3JL51"/>
<feature type="domain" description="AF4/FMR2 C-terminal homology" evidence="1">
    <location>
        <begin position="10"/>
        <end position="81"/>
    </location>
</feature>
<protein>
    <submittedName>
        <fullName evidence="2">Epididymal protein 13</fullName>
    </submittedName>
</protein>